<accession>A0A1G2CNX6</accession>
<dbReference type="InterPro" id="IPR020599">
    <property type="entry name" value="Transl_elong_fac_P/YeiP"/>
</dbReference>
<dbReference type="FunFam" id="2.40.50.140:FF:000004">
    <property type="entry name" value="Elongation factor P"/>
    <property type="match status" value="1"/>
</dbReference>
<dbReference type="InterPro" id="IPR008991">
    <property type="entry name" value="Translation_prot_SH3-like_sf"/>
</dbReference>
<reference evidence="3 4" key="1">
    <citation type="journal article" date="2016" name="Nat. Commun.">
        <title>Thousands of microbial genomes shed light on interconnected biogeochemical processes in an aquifer system.</title>
        <authorList>
            <person name="Anantharaman K."/>
            <person name="Brown C.T."/>
            <person name="Hug L.A."/>
            <person name="Sharon I."/>
            <person name="Castelle C.J."/>
            <person name="Probst A.J."/>
            <person name="Thomas B.C."/>
            <person name="Singh A."/>
            <person name="Wilkins M.J."/>
            <person name="Karaoz U."/>
            <person name="Brodie E.L."/>
            <person name="Williams K.H."/>
            <person name="Hubbard S.S."/>
            <person name="Banfield J.F."/>
        </authorList>
    </citation>
    <scope>NUCLEOTIDE SEQUENCE [LARGE SCALE GENOMIC DNA]</scope>
</reference>
<comment type="caution">
    <text evidence="3">The sequence shown here is derived from an EMBL/GenBank/DDBJ whole genome shotgun (WGS) entry which is preliminary data.</text>
</comment>
<dbReference type="STRING" id="1798656.A2604_00045"/>
<dbReference type="SUPFAM" id="SSF50104">
    <property type="entry name" value="Translation proteins SH3-like domain"/>
    <property type="match status" value="1"/>
</dbReference>
<protein>
    <recommendedName>
        <fullName evidence="2">Elongation factor P C-terminal domain-containing protein</fullName>
    </recommendedName>
</protein>
<dbReference type="PROSITE" id="PS01275">
    <property type="entry name" value="EFP"/>
    <property type="match status" value="1"/>
</dbReference>
<dbReference type="GO" id="GO:0003746">
    <property type="term" value="F:translation elongation factor activity"/>
    <property type="evidence" value="ECO:0007669"/>
    <property type="project" value="TreeGrafter"/>
</dbReference>
<gene>
    <name evidence="3" type="ORF">A2604_00045</name>
</gene>
<evidence type="ECO:0000259" key="2">
    <source>
        <dbReference type="SMART" id="SM00841"/>
    </source>
</evidence>
<dbReference type="GO" id="GO:0043043">
    <property type="term" value="P:peptide biosynthetic process"/>
    <property type="evidence" value="ECO:0007669"/>
    <property type="project" value="InterPro"/>
</dbReference>
<evidence type="ECO:0000256" key="1">
    <source>
        <dbReference type="ARBA" id="ARBA00009479"/>
    </source>
</evidence>
<dbReference type="Proteomes" id="UP000177587">
    <property type="component" value="Unassembled WGS sequence"/>
</dbReference>
<dbReference type="GO" id="GO:0005829">
    <property type="term" value="C:cytosol"/>
    <property type="evidence" value="ECO:0007669"/>
    <property type="project" value="UniProtKB-ARBA"/>
</dbReference>
<dbReference type="NCBIfam" id="NF001810">
    <property type="entry name" value="PRK00529.1"/>
    <property type="match status" value="1"/>
</dbReference>
<comment type="similarity">
    <text evidence="1">Belongs to the elongation factor P family.</text>
</comment>
<evidence type="ECO:0000313" key="3">
    <source>
        <dbReference type="EMBL" id="OGZ03104.1"/>
    </source>
</evidence>
<dbReference type="SUPFAM" id="SSF50249">
    <property type="entry name" value="Nucleic acid-binding proteins"/>
    <property type="match status" value="1"/>
</dbReference>
<proteinExistence type="inferred from homology"/>
<sequence>MDNRQSMGVIANNIKKGDCVIFDGEPYEVLDKEHVAMQQRRAVVKMKIRQLKSGKVMDKSILALNEVETPEDLEKGTAVFVYSKGQEYWFHEAGKPQNRFVLKEEFIGTQGKFLKSQMEVNTLSFDGKIIKINLPVKYEYKIVEAPPAVKGATAAGGGKPAKIETGAMVSVPMFVEAGDVIIVNTEKGEYVSKA</sequence>
<dbReference type="Pfam" id="PF08207">
    <property type="entry name" value="EFP_N"/>
    <property type="match status" value="1"/>
</dbReference>
<dbReference type="InterPro" id="IPR015365">
    <property type="entry name" value="Elong-fact-P_C"/>
</dbReference>
<dbReference type="PANTHER" id="PTHR30053:SF12">
    <property type="entry name" value="ELONGATION FACTOR P (EF-P) FAMILY PROTEIN"/>
    <property type="match status" value="1"/>
</dbReference>
<dbReference type="SMART" id="SM00841">
    <property type="entry name" value="Elong-fact-P_C"/>
    <property type="match status" value="1"/>
</dbReference>
<dbReference type="AlphaFoldDB" id="A0A1G2CNX6"/>
<dbReference type="InterPro" id="IPR013852">
    <property type="entry name" value="Transl_elong_P/YeiP_CS"/>
</dbReference>
<dbReference type="Pfam" id="PF09285">
    <property type="entry name" value="Elong-fact-P_C"/>
    <property type="match status" value="1"/>
</dbReference>
<name>A0A1G2CNX6_9BACT</name>
<dbReference type="InterPro" id="IPR014722">
    <property type="entry name" value="Rib_uL2_dom2"/>
</dbReference>
<dbReference type="PIRSF" id="PIRSF005901">
    <property type="entry name" value="EF-P"/>
    <property type="match status" value="1"/>
</dbReference>
<evidence type="ECO:0000313" key="4">
    <source>
        <dbReference type="Proteomes" id="UP000177587"/>
    </source>
</evidence>
<dbReference type="PANTHER" id="PTHR30053">
    <property type="entry name" value="ELONGATION FACTOR P"/>
    <property type="match status" value="1"/>
</dbReference>
<feature type="domain" description="Elongation factor P C-terminal" evidence="2">
    <location>
        <begin position="138"/>
        <end position="193"/>
    </location>
</feature>
<dbReference type="InterPro" id="IPR013185">
    <property type="entry name" value="Transl_elong_KOW-like"/>
</dbReference>
<dbReference type="Gene3D" id="2.30.30.30">
    <property type="match status" value="1"/>
</dbReference>
<dbReference type="InterPro" id="IPR012340">
    <property type="entry name" value="NA-bd_OB-fold"/>
</dbReference>
<organism evidence="3 4">
    <name type="scientific">Candidatus Liptonbacteria bacterium RIFOXYD1_FULL_36_11</name>
    <dbReference type="NCBI Taxonomy" id="1798656"/>
    <lineage>
        <taxon>Bacteria</taxon>
        <taxon>Candidatus Liptoniibacteriota</taxon>
    </lineage>
</organism>
<dbReference type="Gene3D" id="2.40.50.140">
    <property type="entry name" value="Nucleic acid-binding proteins"/>
    <property type="match status" value="2"/>
</dbReference>
<dbReference type="CDD" id="cd05794">
    <property type="entry name" value="S1_EF-P_repeat_2"/>
    <property type="match status" value="1"/>
</dbReference>
<dbReference type="EMBL" id="MHLG01000029">
    <property type="protein sequence ID" value="OGZ03104.1"/>
    <property type="molecule type" value="Genomic_DNA"/>
</dbReference>